<feature type="domain" description="GP-PDE" evidence="1">
    <location>
        <begin position="43"/>
        <end position="291"/>
    </location>
</feature>
<dbReference type="InterPro" id="IPR030395">
    <property type="entry name" value="GP_PDE_dom"/>
</dbReference>
<reference evidence="2 3" key="1">
    <citation type="journal article" date="2019" name="Int. J. Syst. Evol. Microbiol.">
        <title>The Global Catalogue of Microorganisms (GCM) 10K type strain sequencing project: providing services to taxonomists for standard genome sequencing and annotation.</title>
        <authorList>
            <consortium name="The Broad Institute Genomics Platform"/>
            <consortium name="The Broad Institute Genome Sequencing Center for Infectious Disease"/>
            <person name="Wu L."/>
            <person name="Ma J."/>
        </authorList>
    </citation>
    <scope>NUCLEOTIDE SEQUENCE [LARGE SCALE GENOMIC DNA]</scope>
    <source>
        <strain evidence="2 3">JCM 13378</strain>
    </source>
</reference>
<evidence type="ECO:0000313" key="3">
    <source>
        <dbReference type="Proteomes" id="UP001501757"/>
    </source>
</evidence>
<dbReference type="SUPFAM" id="SSF51695">
    <property type="entry name" value="PLC-like phosphodiesterases"/>
    <property type="match status" value="1"/>
</dbReference>
<gene>
    <name evidence="2" type="ORF">GCM10009092_44260</name>
</gene>
<dbReference type="RefSeq" id="WP_343847551.1">
    <property type="nucleotide sequence ID" value="NZ_BAAAEI010000031.1"/>
</dbReference>
<dbReference type="Gene3D" id="3.20.20.190">
    <property type="entry name" value="Phosphatidylinositol (PI) phosphodiesterase"/>
    <property type="match status" value="1"/>
</dbReference>
<accession>A0ABN0XWT0</accession>
<comment type="caution">
    <text evidence="2">The sequence shown here is derived from an EMBL/GenBank/DDBJ whole genome shotgun (WGS) entry which is preliminary data.</text>
</comment>
<protein>
    <submittedName>
        <fullName evidence="2">Glycerophosphodiester phosphodiesterase</fullName>
    </submittedName>
</protein>
<evidence type="ECO:0000259" key="1">
    <source>
        <dbReference type="PROSITE" id="PS51704"/>
    </source>
</evidence>
<evidence type="ECO:0000313" key="2">
    <source>
        <dbReference type="EMBL" id="GAA0375160.1"/>
    </source>
</evidence>
<name>A0ABN0XWT0_9ALTE</name>
<keyword evidence="3" id="KW-1185">Reference proteome</keyword>
<dbReference type="PANTHER" id="PTHR43805:SF1">
    <property type="entry name" value="GP-PDE DOMAIN-CONTAINING PROTEIN"/>
    <property type="match status" value="1"/>
</dbReference>
<dbReference type="InterPro" id="IPR017946">
    <property type="entry name" value="PLC-like_Pdiesterase_TIM-brl"/>
</dbReference>
<dbReference type="EMBL" id="BAAAEI010000031">
    <property type="protein sequence ID" value="GAA0375160.1"/>
    <property type="molecule type" value="Genomic_DNA"/>
</dbReference>
<dbReference type="PROSITE" id="PS51704">
    <property type="entry name" value="GP_PDE"/>
    <property type="match status" value="1"/>
</dbReference>
<dbReference type="CDD" id="cd08561">
    <property type="entry name" value="GDPD_cytoplasmic_ScUgpQ2_like"/>
    <property type="match status" value="1"/>
</dbReference>
<organism evidence="2 3">
    <name type="scientific">Bowmanella denitrificans</name>
    <dbReference type="NCBI Taxonomy" id="366582"/>
    <lineage>
        <taxon>Bacteria</taxon>
        <taxon>Pseudomonadati</taxon>
        <taxon>Pseudomonadota</taxon>
        <taxon>Gammaproteobacteria</taxon>
        <taxon>Alteromonadales</taxon>
        <taxon>Alteromonadaceae</taxon>
        <taxon>Bowmanella</taxon>
    </lineage>
</organism>
<sequence length="295" mass="32718">MSQPIMLKALLWLSGFALAYLGLTLIPAVNNVPPHTYYQQQGFETIAHGAGQGLRPKNTLEAALNAWQLGADVIEMDIHASADNQLVARHDDTVNATTNGQGYIRDMTLAQLKTLDAGYYHQQGGIYPFRDQHVQIPALAEVFSALPNARFMLEIKPDTPTDSDLLCQLIKLHGRSQQVLVTSFHTEALLAFRQACPDVATSMTKKEITWFVLLHKIGLSHLYPLKGVAMQVPEYSGPIKIVTPALIRALNNRGARLQVWTINDEAAMRRFLDYGVNGIITDFPDRLMTLVTTAK</sequence>
<proteinExistence type="predicted"/>
<dbReference type="PANTHER" id="PTHR43805">
    <property type="entry name" value="GLYCEROPHOSPHORYL DIESTER PHOSPHODIESTERASE"/>
    <property type="match status" value="1"/>
</dbReference>
<dbReference type="Pfam" id="PF03009">
    <property type="entry name" value="GDPD"/>
    <property type="match status" value="1"/>
</dbReference>
<dbReference type="Proteomes" id="UP001501757">
    <property type="component" value="Unassembled WGS sequence"/>
</dbReference>